<dbReference type="OMA" id="MAPWHAK"/>
<dbReference type="SUPFAM" id="SSF50249">
    <property type="entry name" value="Nucleic acid-binding proteins"/>
    <property type="match status" value="2"/>
</dbReference>
<dbReference type="PANTHER" id="PTHR11289">
    <property type="entry name" value="BREAST CANCER TYPE 2 SUSCEPTIBILITY PROTEIN BRCA2"/>
    <property type="match status" value="1"/>
</dbReference>
<dbReference type="HOGENOM" id="CLU_045563_0_0_1"/>
<dbReference type="GO" id="GO:0006355">
    <property type="term" value="P:regulation of DNA-templated transcription"/>
    <property type="evidence" value="ECO:0007669"/>
    <property type="project" value="TreeGrafter"/>
</dbReference>
<dbReference type="Proteomes" id="UP000027361">
    <property type="component" value="Unassembled WGS sequence"/>
</dbReference>
<proteinExistence type="predicted"/>
<dbReference type="GO" id="GO:0000724">
    <property type="term" value="P:double-strand break repair via homologous recombination"/>
    <property type="evidence" value="ECO:0007669"/>
    <property type="project" value="InterPro"/>
</dbReference>
<accession>A0A066VW16</accession>
<keyword evidence="4" id="KW-1185">Reference proteome</keyword>
<dbReference type="Pfam" id="PF09169">
    <property type="entry name" value="BRCA-2_helical"/>
    <property type="match status" value="1"/>
</dbReference>
<dbReference type="Pfam" id="PF09103">
    <property type="entry name" value="BRCA-2_OB1"/>
    <property type="match status" value="1"/>
</dbReference>
<dbReference type="InParanoid" id="A0A066VW16"/>
<dbReference type="InterPro" id="IPR015252">
    <property type="entry name" value="BRCA2_hlx"/>
</dbReference>
<dbReference type="STRING" id="1037660.A0A066VW16"/>
<feature type="domain" description="BRCA2 OB1" evidence="1">
    <location>
        <begin position="98"/>
        <end position="209"/>
    </location>
</feature>
<dbReference type="EMBL" id="JMSN01000065">
    <property type="protein sequence ID" value="KDN43004.1"/>
    <property type="molecule type" value="Genomic_DNA"/>
</dbReference>
<organism evidence="3 4">
    <name type="scientific">Tilletiaria anomala (strain ATCC 24038 / CBS 436.72 / UBC 951)</name>
    <dbReference type="NCBI Taxonomy" id="1037660"/>
    <lineage>
        <taxon>Eukaryota</taxon>
        <taxon>Fungi</taxon>
        <taxon>Dikarya</taxon>
        <taxon>Basidiomycota</taxon>
        <taxon>Ustilaginomycotina</taxon>
        <taxon>Exobasidiomycetes</taxon>
        <taxon>Georgefischeriales</taxon>
        <taxon>Tilletiariaceae</taxon>
        <taxon>Tilletiaria</taxon>
    </lineage>
</organism>
<dbReference type="InterPro" id="IPR015525">
    <property type="entry name" value="BRCA2"/>
</dbReference>
<evidence type="ECO:0000259" key="2">
    <source>
        <dbReference type="Pfam" id="PF09169"/>
    </source>
</evidence>
<dbReference type="SUPFAM" id="SSF81872">
    <property type="entry name" value="BRCA2 helical domain"/>
    <property type="match status" value="1"/>
</dbReference>
<reference evidence="3 4" key="1">
    <citation type="submission" date="2014-05" db="EMBL/GenBank/DDBJ databases">
        <title>Draft genome sequence of a rare smut relative, Tilletiaria anomala UBC 951.</title>
        <authorList>
            <consortium name="DOE Joint Genome Institute"/>
            <person name="Toome M."/>
            <person name="Kuo A."/>
            <person name="Henrissat B."/>
            <person name="Lipzen A."/>
            <person name="Tritt A."/>
            <person name="Yoshinaga Y."/>
            <person name="Zane M."/>
            <person name="Barry K."/>
            <person name="Grigoriev I.V."/>
            <person name="Spatafora J.W."/>
            <person name="Aimea M.C."/>
        </authorList>
    </citation>
    <scope>NUCLEOTIDE SEQUENCE [LARGE SCALE GENOMIC DNA]</scope>
    <source>
        <strain evidence="3 4">UBC 951</strain>
    </source>
</reference>
<protein>
    <recommendedName>
        <fullName evidence="5">BRCA2 OB1 domain-containing protein</fullName>
    </recommendedName>
</protein>
<sequence length="472" mass="53601">MIILREPARAHDFEFLAGDESNLNKTLGPLDALEALRKDGAKHVDIRWVQNHWALILWKLAAICRHVPGESQQRWRWGEVIRQLKYRYEREINRAHRSAIKRIQEHDSSAAQPMTLCVYQIDRSKDGEQIPPVVLTDGWYQIQTKIDETLFRAIVRGRLKVGQKLHISGARLECSGDGTDVLAAFKTSTLAIHANGCSLARWDARMGLCATPFISTMRSLCGSGGSIAAMRVEIVRVYPMAYIDMLPPEKLGNKSVMSTARNEAEELQAAAEWTRDRDEWRTKLEHVWNQQMRRSHLICELLQAAQRHAKGKTENVEEEFNADEILDNLEKSPDANMVLRKVPNLGRKINTLVDAAHQRKLQLQDEAHAELEAELDEKVGPRNVRSFRVIKAVDFFPRLSEDDAADGRKSCAREAQLTVWDAANLVEGELKVGNCFMITSLVPVSTTAWRGPDDDAEIFLATRKDTKWIRLS</sequence>
<dbReference type="InterPro" id="IPR015187">
    <property type="entry name" value="BRCA2_OB_1"/>
</dbReference>
<dbReference type="PANTHER" id="PTHR11289:SF0">
    <property type="entry name" value="BREAST CANCER TYPE 2 SUSCEPTIBILITY PROTEIN"/>
    <property type="match status" value="1"/>
</dbReference>
<evidence type="ECO:0008006" key="5">
    <source>
        <dbReference type="Google" id="ProtNLM"/>
    </source>
</evidence>
<dbReference type="GeneID" id="25262547"/>
<dbReference type="InterPro" id="IPR036315">
    <property type="entry name" value="BRCA2_hlx_sf"/>
</dbReference>
<dbReference type="OrthoDB" id="21095at2759"/>
<dbReference type="Gene3D" id="2.40.50.140">
    <property type="entry name" value="Nucleic acid-binding proteins"/>
    <property type="match status" value="3"/>
</dbReference>
<evidence type="ECO:0000313" key="4">
    <source>
        <dbReference type="Proteomes" id="UP000027361"/>
    </source>
</evidence>
<evidence type="ECO:0000259" key="1">
    <source>
        <dbReference type="Pfam" id="PF09103"/>
    </source>
</evidence>
<gene>
    <name evidence="3" type="ORF">K437DRAFT_225895</name>
</gene>
<name>A0A066VW16_TILAU</name>
<feature type="domain" description="Breast cancer type 2 susceptibility protein helical" evidence="2">
    <location>
        <begin position="44"/>
        <end position="94"/>
    </location>
</feature>
<comment type="caution">
    <text evidence="3">The sequence shown here is derived from an EMBL/GenBank/DDBJ whole genome shotgun (WGS) entry which is preliminary data.</text>
</comment>
<dbReference type="RefSeq" id="XP_013242241.1">
    <property type="nucleotide sequence ID" value="XM_013386787.1"/>
</dbReference>
<dbReference type="InterPro" id="IPR012340">
    <property type="entry name" value="NA-bd_OB-fold"/>
</dbReference>
<dbReference type="AlphaFoldDB" id="A0A066VW16"/>
<evidence type="ECO:0000313" key="3">
    <source>
        <dbReference type="EMBL" id="KDN43004.1"/>
    </source>
</evidence>